<dbReference type="NCBIfam" id="TIGR00563">
    <property type="entry name" value="rsmB"/>
    <property type="match status" value="1"/>
</dbReference>
<proteinExistence type="inferred from homology"/>
<comment type="similarity">
    <text evidence="3 14">Belongs to the class I-like SAM-binding methyltransferase superfamily. RsmB/NOP family.</text>
</comment>
<dbReference type="OrthoDB" id="9810297at2"/>
<dbReference type="PROSITE" id="PS51686">
    <property type="entry name" value="SAM_MT_RSMB_NOP"/>
    <property type="match status" value="1"/>
</dbReference>
<evidence type="ECO:0000313" key="17">
    <source>
        <dbReference type="Proteomes" id="UP000054997"/>
    </source>
</evidence>
<dbReference type="EMBL" id="LNYK01000007">
    <property type="protein sequence ID" value="KTD22542.1"/>
    <property type="molecule type" value="Genomic_DNA"/>
</dbReference>
<dbReference type="STRING" id="45068.Llon_0416"/>
<evidence type="ECO:0000256" key="3">
    <source>
        <dbReference type="ARBA" id="ARBA00007494"/>
    </source>
</evidence>
<evidence type="ECO:0000256" key="6">
    <source>
        <dbReference type="ARBA" id="ARBA00022552"/>
    </source>
</evidence>
<evidence type="ECO:0000256" key="9">
    <source>
        <dbReference type="ARBA" id="ARBA00022691"/>
    </source>
</evidence>
<comment type="catalytic activity">
    <reaction evidence="13">
        <text>cytidine(967) in 16S rRNA + S-adenosyl-L-methionine = 5-methylcytidine(967) in 16S rRNA + S-adenosyl-L-homocysteine + H(+)</text>
        <dbReference type="Rhea" id="RHEA:42748"/>
        <dbReference type="Rhea" id="RHEA-COMP:10219"/>
        <dbReference type="Rhea" id="RHEA-COMP:10220"/>
        <dbReference type="ChEBI" id="CHEBI:15378"/>
        <dbReference type="ChEBI" id="CHEBI:57856"/>
        <dbReference type="ChEBI" id="CHEBI:59789"/>
        <dbReference type="ChEBI" id="CHEBI:74483"/>
        <dbReference type="ChEBI" id="CHEBI:82748"/>
        <dbReference type="EC" id="2.1.1.176"/>
    </reaction>
</comment>
<reference evidence="16 17" key="1">
    <citation type="submission" date="2015-11" db="EMBL/GenBank/DDBJ databases">
        <title>Genomic analysis of 38 Legionella species identifies large and diverse effector repertoires.</title>
        <authorList>
            <person name="Burstein D."/>
            <person name="Amaro F."/>
            <person name="Zusman T."/>
            <person name="Lifshitz Z."/>
            <person name="Cohen O."/>
            <person name="Gilbert J.A."/>
            <person name="Pupko T."/>
            <person name="Shuman H.A."/>
            <person name="Segal G."/>
        </authorList>
    </citation>
    <scope>NUCLEOTIDE SEQUENCE [LARGE SCALE GENOMIC DNA]</scope>
    <source>
        <strain evidence="16 17">ATCC 49505</strain>
    </source>
</reference>
<dbReference type="PROSITE" id="PS01153">
    <property type="entry name" value="NOL1_NOP2_SUN"/>
    <property type="match status" value="1"/>
</dbReference>
<dbReference type="PANTHER" id="PTHR22807">
    <property type="entry name" value="NOP2 YEAST -RELATED NOL1/NOP2/FMU SUN DOMAIN-CONTAINING"/>
    <property type="match status" value="1"/>
</dbReference>
<evidence type="ECO:0000256" key="12">
    <source>
        <dbReference type="ARBA" id="ARBA00031088"/>
    </source>
</evidence>
<gene>
    <name evidence="16" type="primary">rsmB</name>
    <name evidence="16" type="ORF">Llon_0416</name>
</gene>
<dbReference type="RefSeq" id="WP_058528436.1">
    <property type="nucleotide sequence ID" value="NZ_CAAAHZ010000001.1"/>
</dbReference>
<evidence type="ECO:0000256" key="1">
    <source>
        <dbReference type="ARBA" id="ARBA00002724"/>
    </source>
</evidence>
<dbReference type="InterPro" id="IPR035926">
    <property type="entry name" value="NusB-like_sf"/>
</dbReference>
<dbReference type="GO" id="GO:0006355">
    <property type="term" value="P:regulation of DNA-templated transcription"/>
    <property type="evidence" value="ECO:0007669"/>
    <property type="project" value="InterPro"/>
</dbReference>
<dbReference type="EC" id="2.1.1.176" evidence="4"/>
<feature type="domain" description="SAM-dependent MTase RsmB/NOP-type" evidence="15">
    <location>
        <begin position="154"/>
        <end position="424"/>
    </location>
</feature>
<dbReference type="PRINTS" id="PR02008">
    <property type="entry name" value="RCMTFAMILY"/>
</dbReference>
<dbReference type="AlphaFoldDB" id="A0A0W0VQW1"/>
<dbReference type="InterPro" id="IPR004573">
    <property type="entry name" value="rRNA_ssu_MeTfrase_B"/>
</dbReference>
<keyword evidence="8 14" id="KW-0808">Transferase</keyword>
<dbReference type="CDD" id="cd02440">
    <property type="entry name" value="AdoMet_MTases"/>
    <property type="match status" value="1"/>
</dbReference>
<dbReference type="Gene3D" id="1.10.287.730">
    <property type="entry name" value="Helix hairpin bin"/>
    <property type="match status" value="1"/>
</dbReference>
<dbReference type="PANTHER" id="PTHR22807:SF61">
    <property type="entry name" value="NOL1_NOP2_SUN FAMILY PROTEIN _ ANTITERMINATION NUSB DOMAIN-CONTAINING PROTEIN"/>
    <property type="match status" value="1"/>
</dbReference>
<dbReference type="NCBIfam" id="NF008149">
    <property type="entry name" value="PRK10901.1"/>
    <property type="match status" value="1"/>
</dbReference>
<dbReference type="Gene3D" id="1.10.940.10">
    <property type="entry name" value="NusB-like"/>
    <property type="match status" value="1"/>
</dbReference>
<dbReference type="InterPro" id="IPR023267">
    <property type="entry name" value="RCMT"/>
</dbReference>
<feature type="binding site" evidence="14">
    <location>
        <position position="294"/>
    </location>
    <ligand>
        <name>S-adenosyl-L-methionine</name>
        <dbReference type="ChEBI" id="CHEBI:59789"/>
    </ligand>
</feature>
<feature type="active site" description="Nucleophile" evidence="14">
    <location>
        <position position="366"/>
    </location>
</feature>
<dbReference type="Gene3D" id="3.30.70.1170">
    <property type="entry name" value="Sun protein, domain 3"/>
    <property type="match status" value="1"/>
</dbReference>
<evidence type="ECO:0000256" key="4">
    <source>
        <dbReference type="ARBA" id="ARBA00012140"/>
    </source>
</evidence>
<evidence type="ECO:0000256" key="5">
    <source>
        <dbReference type="ARBA" id="ARBA00022490"/>
    </source>
</evidence>
<name>A0A0W0VQW1_9GAMM</name>
<dbReference type="SUPFAM" id="SSF48013">
    <property type="entry name" value="NusB-like"/>
    <property type="match status" value="1"/>
</dbReference>
<evidence type="ECO:0000313" key="16">
    <source>
        <dbReference type="EMBL" id="KTD22542.1"/>
    </source>
</evidence>
<keyword evidence="5" id="KW-0963">Cytoplasm</keyword>
<feature type="binding site" evidence="14">
    <location>
        <position position="313"/>
    </location>
    <ligand>
        <name>S-adenosyl-L-methionine</name>
        <dbReference type="ChEBI" id="CHEBI:59789"/>
    </ligand>
</feature>
<dbReference type="Proteomes" id="UP000054997">
    <property type="component" value="Unassembled WGS sequence"/>
</dbReference>
<dbReference type="InterPro" id="IPR018314">
    <property type="entry name" value="RsmB/NOL1/NOP2-like_CS"/>
</dbReference>
<keyword evidence="17" id="KW-1185">Reference proteome</keyword>
<dbReference type="InterPro" id="IPR054728">
    <property type="entry name" value="RsmB-like_ferredoxin"/>
</dbReference>
<evidence type="ECO:0000256" key="2">
    <source>
        <dbReference type="ARBA" id="ARBA00004496"/>
    </source>
</evidence>
<dbReference type="FunFam" id="3.40.50.150:FF:000022">
    <property type="entry name" value="Ribosomal RNA small subunit methyltransferase B"/>
    <property type="match status" value="1"/>
</dbReference>
<dbReference type="InterPro" id="IPR029063">
    <property type="entry name" value="SAM-dependent_MTases_sf"/>
</dbReference>
<dbReference type="Gene3D" id="3.40.50.150">
    <property type="entry name" value="Vaccinia Virus protein VP39"/>
    <property type="match status" value="1"/>
</dbReference>
<dbReference type="Pfam" id="PF01029">
    <property type="entry name" value="NusB"/>
    <property type="match status" value="1"/>
</dbReference>
<comment type="caution">
    <text evidence="16">The sequence shown here is derived from an EMBL/GenBank/DDBJ whole genome shotgun (WGS) entry which is preliminary data.</text>
</comment>
<comment type="function">
    <text evidence="1">Specifically methylates the cytosine at position 967 (m5C967) of 16S rRNA.</text>
</comment>
<dbReference type="GO" id="GO:0070475">
    <property type="term" value="P:rRNA base methylation"/>
    <property type="evidence" value="ECO:0007669"/>
    <property type="project" value="TreeGrafter"/>
</dbReference>
<evidence type="ECO:0000256" key="14">
    <source>
        <dbReference type="PROSITE-ProRule" id="PRU01023"/>
    </source>
</evidence>
<evidence type="ECO:0000256" key="11">
    <source>
        <dbReference type="ARBA" id="ARBA00030399"/>
    </source>
</evidence>
<comment type="subcellular location">
    <subcellularLocation>
        <location evidence="2">Cytoplasm</location>
    </subcellularLocation>
</comment>
<evidence type="ECO:0000256" key="8">
    <source>
        <dbReference type="ARBA" id="ARBA00022679"/>
    </source>
</evidence>
<dbReference type="InterPro" id="IPR049560">
    <property type="entry name" value="MeTrfase_RsmB-F_NOP2_cat"/>
</dbReference>
<keyword evidence="6" id="KW-0698">rRNA processing</keyword>
<dbReference type="GO" id="GO:0009383">
    <property type="term" value="F:rRNA (cytosine-C5-)-methyltransferase activity"/>
    <property type="evidence" value="ECO:0007669"/>
    <property type="project" value="TreeGrafter"/>
</dbReference>
<dbReference type="GO" id="GO:0005829">
    <property type="term" value="C:cytosol"/>
    <property type="evidence" value="ECO:0007669"/>
    <property type="project" value="TreeGrafter"/>
</dbReference>
<feature type="binding site" evidence="14">
    <location>
        <position position="268"/>
    </location>
    <ligand>
        <name>S-adenosyl-L-methionine</name>
        <dbReference type="ChEBI" id="CHEBI:59789"/>
    </ligand>
</feature>
<keyword evidence="9 14" id="KW-0949">S-adenosyl-L-methionine</keyword>
<evidence type="ECO:0000256" key="13">
    <source>
        <dbReference type="ARBA" id="ARBA00047283"/>
    </source>
</evidence>
<dbReference type="PATRIC" id="fig|45068.5.peg.446"/>
<accession>A0A0W0VQW1</accession>
<dbReference type="GO" id="GO:0003723">
    <property type="term" value="F:RNA binding"/>
    <property type="evidence" value="ECO:0007669"/>
    <property type="project" value="UniProtKB-UniRule"/>
</dbReference>
<dbReference type="InterPro" id="IPR006027">
    <property type="entry name" value="NusB_RsmB_TIM44"/>
</dbReference>
<evidence type="ECO:0000256" key="7">
    <source>
        <dbReference type="ARBA" id="ARBA00022603"/>
    </source>
</evidence>
<organism evidence="16 17">
    <name type="scientific">Legionella londiniensis</name>
    <dbReference type="NCBI Taxonomy" id="45068"/>
    <lineage>
        <taxon>Bacteria</taxon>
        <taxon>Pseudomonadati</taxon>
        <taxon>Pseudomonadota</taxon>
        <taxon>Gammaproteobacteria</taxon>
        <taxon>Legionellales</taxon>
        <taxon>Legionellaceae</taxon>
        <taxon>Legionella</taxon>
    </lineage>
</organism>
<dbReference type="Pfam" id="PF01189">
    <property type="entry name" value="Methyltr_RsmB-F"/>
    <property type="match status" value="1"/>
</dbReference>
<protein>
    <recommendedName>
        <fullName evidence="4">16S rRNA (cytosine(967)-C(5))-methyltransferase</fullName>
        <ecNumber evidence="4">2.1.1.176</ecNumber>
    </recommendedName>
    <alternativeName>
        <fullName evidence="11">16S rRNA m5C967 methyltransferase</fullName>
    </alternativeName>
    <alternativeName>
        <fullName evidence="12">rRNA (cytosine-C(5)-)-methyltransferase RsmB</fullName>
    </alternativeName>
</protein>
<keyword evidence="10 14" id="KW-0694">RNA-binding</keyword>
<dbReference type="InterPro" id="IPR001678">
    <property type="entry name" value="MeTrfase_RsmB-F_NOP2_dom"/>
</dbReference>
<keyword evidence="7 14" id="KW-0489">Methyltransferase</keyword>
<evidence type="ECO:0000259" key="15">
    <source>
        <dbReference type="PROSITE" id="PS51686"/>
    </source>
</evidence>
<feature type="binding site" evidence="14">
    <location>
        <begin position="244"/>
        <end position="250"/>
    </location>
    <ligand>
        <name>S-adenosyl-L-methionine</name>
        <dbReference type="ChEBI" id="CHEBI:59789"/>
    </ligand>
</feature>
<dbReference type="Pfam" id="PF22458">
    <property type="entry name" value="RsmF-B_ferredox"/>
    <property type="match status" value="1"/>
</dbReference>
<dbReference type="SUPFAM" id="SSF53335">
    <property type="entry name" value="S-adenosyl-L-methionine-dependent methyltransferases"/>
    <property type="match status" value="1"/>
</dbReference>
<evidence type="ECO:0000256" key="10">
    <source>
        <dbReference type="ARBA" id="ARBA00022884"/>
    </source>
</evidence>
<sequence length="424" mass="48406">MKPNDRLQAIKILCKLLQDKTPLYHLLRREHSSLVKEICFGFCRYYFKLEAIADSLLKTRPKALEIWVSILIGLYQLRYLHIPDYAVVKETVDTLLLLKKPWGRGLVNAVLRNYCRQQGELEPKLLQNDAYRYNHPAWLVERLRKDWPNHWQSILQANDSHPPMSLRINCRQTNQAEYLKHLAAKDIEALTHPWSDCGIVLGKPCEVNELPGFSEGMVSVQDIAAQLAAPLLNLKPHFRVLDACAAPGGKTCHIAESESRLLELVALDIDEKRLERVRENLQRLGLKATVTQGDAVKPETWWDGQYFDRILLDAPCSATGVIRRNPDIKLLRKASDITAVAKRQYDLLRALWPLLASGGQMVYATCSVIPEENEEQIAQFVKDTKDCLYVEQKLPFGMVTGHGWQILPGQDNMDGFFYSVLAKK</sequence>